<dbReference type="EMBL" id="AP005406">
    <property type="protein sequence ID" value="BAD03548.1"/>
    <property type="molecule type" value="Genomic_DNA"/>
</dbReference>
<organism evidence="1 2">
    <name type="scientific">Oryza sativa subsp. japonica</name>
    <name type="common">Rice</name>
    <dbReference type="NCBI Taxonomy" id="39947"/>
    <lineage>
        <taxon>Eukaryota</taxon>
        <taxon>Viridiplantae</taxon>
        <taxon>Streptophyta</taxon>
        <taxon>Embryophyta</taxon>
        <taxon>Tracheophyta</taxon>
        <taxon>Spermatophyta</taxon>
        <taxon>Magnoliopsida</taxon>
        <taxon>Liliopsida</taxon>
        <taxon>Poales</taxon>
        <taxon>Poaceae</taxon>
        <taxon>BOP clade</taxon>
        <taxon>Oryzoideae</taxon>
        <taxon>Oryzeae</taxon>
        <taxon>Oryzinae</taxon>
        <taxon>Oryza</taxon>
        <taxon>Oryza sativa</taxon>
    </lineage>
</organism>
<reference evidence="2" key="2">
    <citation type="journal article" date="2008" name="Nucleic Acids Res.">
        <title>The rice annotation project database (RAP-DB): 2008 update.</title>
        <authorList>
            <consortium name="The rice annotation project (RAP)"/>
        </authorList>
    </citation>
    <scope>GENOME REANNOTATION</scope>
    <source>
        <strain evidence="2">cv. Nipponbare</strain>
    </source>
</reference>
<evidence type="ECO:0000313" key="2">
    <source>
        <dbReference type="Proteomes" id="UP000000763"/>
    </source>
</evidence>
<dbReference type="AlphaFoldDB" id="Q6Z1Z6"/>
<dbReference type="Proteomes" id="UP000000763">
    <property type="component" value="Chromosome 8"/>
</dbReference>
<gene>
    <name evidence="1" type="primary">B1147B12.8</name>
</gene>
<protein>
    <submittedName>
        <fullName evidence="1">Uncharacterized protein</fullName>
    </submittedName>
</protein>
<reference evidence="2" key="1">
    <citation type="journal article" date="2005" name="Nature">
        <title>The map-based sequence of the rice genome.</title>
        <authorList>
            <consortium name="International rice genome sequencing project (IRGSP)"/>
            <person name="Matsumoto T."/>
            <person name="Wu J."/>
            <person name="Kanamori H."/>
            <person name="Katayose Y."/>
            <person name="Fujisawa M."/>
            <person name="Namiki N."/>
            <person name="Mizuno H."/>
            <person name="Yamamoto K."/>
            <person name="Antonio B.A."/>
            <person name="Baba T."/>
            <person name="Sakata K."/>
            <person name="Nagamura Y."/>
            <person name="Aoki H."/>
            <person name="Arikawa K."/>
            <person name="Arita K."/>
            <person name="Bito T."/>
            <person name="Chiden Y."/>
            <person name="Fujitsuka N."/>
            <person name="Fukunaka R."/>
            <person name="Hamada M."/>
            <person name="Harada C."/>
            <person name="Hayashi A."/>
            <person name="Hijishita S."/>
            <person name="Honda M."/>
            <person name="Hosokawa S."/>
            <person name="Ichikawa Y."/>
            <person name="Idonuma A."/>
            <person name="Iijima M."/>
            <person name="Ikeda M."/>
            <person name="Ikeno M."/>
            <person name="Ito K."/>
            <person name="Ito S."/>
            <person name="Ito T."/>
            <person name="Ito Y."/>
            <person name="Ito Y."/>
            <person name="Iwabuchi A."/>
            <person name="Kamiya K."/>
            <person name="Karasawa W."/>
            <person name="Kurita K."/>
            <person name="Katagiri S."/>
            <person name="Kikuta A."/>
            <person name="Kobayashi H."/>
            <person name="Kobayashi N."/>
            <person name="Machita K."/>
            <person name="Maehara T."/>
            <person name="Masukawa M."/>
            <person name="Mizubayashi T."/>
            <person name="Mukai Y."/>
            <person name="Nagasaki H."/>
            <person name="Nagata Y."/>
            <person name="Naito S."/>
            <person name="Nakashima M."/>
            <person name="Nakama Y."/>
            <person name="Nakamichi Y."/>
            <person name="Nakamura M."/>
            <person name="Meguro A."/>
            <person name="Negishi M."/>
            <person name="Ohta I."/>
            <person name="Ohta T."/>
            <person name="Okamoto M."/>
            <person name="Ono N."/>
            <person name="Saji S."/>
            <person name="Sakaguchi M."/>
            <person name="Sakai K."/>
            <person name="Shibata M."/>
            <person name="Shimokawa T."/>
            <person name="Song J."/>
            <person name="Takazaki Y."/>
            <person name="Terasawa K."/>
            <person name="Tsugane M."/>
            <person name="Tsuji K."/>
            <person name="Ueda S."/>
            <person name="Waki K."/>
            <person name="Yamagata H."/>
            <person name="Yamamoto M."/>
            <person name="Yamamoto S."/>
            <person name="Yamane H."/>
            <person name="Yoshiki S."/>
            <person name="Yoshihara R."/>
            <person name="Yukawa K."/>
            <person name="Zhong H."/>
            <person name="Yano M."/>
            <person name="Yuan Q."/>
            <person name="Ouyang S."/>
            <person name="Liu J."/>
            <person name="Jones K.M."/>
            <person name="Gansberger K."/>
            <person name="Moffat K."/>
            <person name="Hill J."/>
            <person name="Bera J."/>
            <person name="Fadrosh D."/>
            <person name="Jin S."/>
            <person name="Johri S."/>
            <person name="Kim M."/>
            <person name="Overton L."/>
            <person name="Reardon M."/>
            <person name="Tsitrin T."/>
            <person name="Vuong H."/>
            <person name="Weaver B."/>
            <person name="Ciecko A."/>
            <person name="Tallon L."/>
            <person name="Jackson J."/>
            <person name="Pai G."/>
            <person name="Aken S.V."/>
            <person name="Utterback T."/>
            <person name="Reidmuller S."/>
            <person name="Feldblyum T."/>
            <person name="Hsiao J."/>
            <person name="Zismann V."/>
            <person name="Iobst S."/>
            <person name="de Vazeille A.R."/>
            <person name="Buell C.R."/>
            <person name="Ying K."/>
            <person name="Li Y."/>
            <person name="Lu T."/>
            <person name="Huang Y."/>
            <person name="Zhao Q."/>
            <person name="Feng Q."/>
            <person name="Zhang L."/>
            <person name="Zhu J."/>
            <person name="Weng Q."/>
            <person name="Mu J."/>
            <person name="Lu Y."/>
            <person name="Fan D."/>
            <person name="Liu Y."/>
            <person name="Guan J."/>
            <person name="Zhang Y."/>
            <person name="Yu S."/>
            <person name="Liu X."/>
            <person name="Zhang Y."/>
            <person name="Hong G."/>
            <person name="Han B."/>
            <person name="Choisne N."/>
            <person name="Demange N."/>
            <person name="Orjeda G."/>
            <person name="Samain S."/>
            <person name="Cattolico L."/>
            <person name="Pelletier E."/>
            <person name="Couloux A."/>
            <person name="Segurens B."/>
            <person name="Wincker P."/>
            <person name="D'Hont A."/>
            <person name="Scarpelli C."/>
            <person name="Weissenbach J."/>
            <person name="Salanoubat M."/>
            <person name="Quetier F."/>
            <person name="Yu Y."/>
            <person name="Kim H.R."/>
            <person name="Rambo T."/>
            <person name="Currie J."/>
            <person name="Collura K."/>
            <person name="Luo M."/>
            <person name="Yang T."/>
            <person name="Ammiraju J.S.S."/>
            <person name="Engler F."/>
            <person name="Soderlund C."/>
            <person name="Wing R.A."/>
            <person name="Palmer L.E."/>
            <person name="de la Bastide M."/>
            <person name="Spiegel L."/>
            <person name="Nascimento L."/>
            <person name="Zutavern T."/>
            <person name="O'Shaughnessy A."/>
            <person name="Dike S."/>
            <person name="Dedhia N."/>
            <person name="Preston R."/>
            <person name="Balija V."/>
            <person name="McCombie W.R."/>
            <person name="Chow T."/>
            <person name="Chen H."/>
            <person name="Chung M."/>
            <person name="Chen C."/>
            <person name="Shaw J."/>
            <person name="Wu H."/>
            <person name="Hsiao K."/>
            <person name="Chao Y."/>
            <person name="Chu M."/>
            <person name="Cheng C."/>
            <person name="Hour A."/>
            <person name="Lee P."/>
            <person name="Lin S."/>
            <person name="Lin Y."/>
            <person name="Liou J."/>
            <person name="Liu S."/>
            <person name="Hsing Y."/>
            <person name="Raghuvanshi S."/>
            <person name="Mohanty A."/>
            <person name="Bharti A.K."/>
            <person name="Gaur A."/>
            <person name="Gupta V."/>
            <person name="Kumar D."/>
            <person name="Ravi V."/>
            <person name="Vij S."/>
            <person name="Kapur A."/>
            <person name="Khurana P."/>
            <person name="Khurana P."/>
            <person name="Khurana J.P."/>
            <person name="Tyagi A.K."/>
            <person name="Gaikwad K."/>
            <person name="Singh A."/>
            <person name="Dalal V."/>
            <person name="Srivastava S."/>
            <person name="Dixit A."/>
            <person name="Pal A.K."/>
            <person name="Ghazi I.A."/>
            <person name="Yadav M."/>
            <person name="Pandit A."/>
            <person name="Bhargava A."/>
            <person name="Sureshbabu K."/>
            <person name="Batra K."/>
            <person name="Sharma T.R."/>
            <person name="Mohapatra T."/>
            <person name="Singh N.K."/>
            <person name="Messing J."/>
            <person name="Nelson A.B."/>
            <person name="Fuks G."/>
            <person name="Kavchok S."/>
            <person name="Keizer G."/>
            <person name="Linton E."/>
            <person name="Llaca V."/>
            <person name="Song R."/>
            <person name="Tanyolac B."/>
            <person name="Young S."/>
            <person name="Ho-Il K."/>
            <person name="Hahn J.H."/>
            <person name="Sangsakoo G."/>
            <person name="Vanavichit A."/>
            <person name="de Mattos Luiz.A.T."/>
            <person name="Zimmer P.D."/>
            <person name="Malone G."/>
            <person name="Dellagostin O."/>
            <person name="de Oliveira A.C."/>
            <person name="Bevan M."/>
            <person name="Bancroft I."/>
            <person name="Minx P."/>
            <person name="Cordum H."/>
            <person name="Wilson R."/>
            <person name="Cheng Z."/>
            <person name="Jin W."/>
            <person name="Jiang J."/>
            <person name="Leong S.A."/>
            <person name="Iwama H."/>
            <person name="Gojobori T."/>
            <person name="Itoh T."/>
            <person name="Niimura Y."/>
            <person name="Fujii Y."/>
            <person name="Habara T."/>
            <person name="Sakai H."/>
            <person name="Sato Y."/>
            <person name="Wilson G."/>
            <person name="Kumar K."/>
            <person name="McCouch S."/>
            <person name="Juretic N."/>
            <person name="Hoen D."/>
            <person name="Wright S."/>
            <person name="Bruskiewich R."/>
            <person name="Bureau T."/>
            <person name="Miyao A."/>
            <person name="Hirochika H."/>
            <person name="Nishikawa T."/>
            <person name="Kadowaki K."/>
            <person name="Sugiura M."/>
            <person name="Burr B."/>
            <person name="Sasaki T."/>
        </authorList>
    </citation>
    <scope>NUCLEOTIDE SEQUENCE [LARGE SCALE GENOMIC DNA]</scope>
    <source>
        <strain evidence="2">cv. Nipponbare</strain>
    </source>
</reference>
<name>Q6Z1Z6_ORYSJ</name>
<sequence length="81" mass="9247">MDAYAPFPFPKDRTYFRTDAKMLPRHGIASATDGVVNRRSPRLFGRSSERKNPLNVQFERQVARLESRQQHQSCLGGLGKV</sequence>
<accession>Q6Z1Z6</accession>
<evidence type="ECO:0000313" key="1">
    <source>
        <dbReference type="EMBL" id="BAD03548.1"/>
    </source>
</evidence>
<proteinExistence type="predicted"/>